<evidence type="ECO:0000313" key="3">
    <source>
        <dbReference type="EMBL" id="MCX7469137.1"/>
    </source>
</evidence>
<dbReference type="InterPro" id="IPR029052">
    <property type="entry name" value="Metallo-depent_PP-like"/>
</dbReference>
<accession>A0A9Q4C9P4</accession>
<dbReference type="Pfam" id="PF16655">
    <property type="entry name" value="PhoD_N"/>
    <property type="match status" value="1"/>
</dbReference>
<dbReference type="InterPro" id="IPR052900">
    <property type="entry name" value="Phospholipid_Metab_Enz"/>
</dbReference>
<dbReference type="Gene3D" id="3.60.21.70">
    <property type="entry name" value="PhoD-like phosphatase"/>
    <property type="match status" value="1"/>
</dbReference>
<name>A0A9Q4C9P4_9CORY</name>
<reference evidence="3" key="1">
    <citation type="submission" date="2022-11" db="EMBL/GenBank/DDBJ databases">
        <title>Corynebacterium sp. isolated from Penguins.</title>
        <authorList>
            <person name="Sedlar K."/>
            <person name="Svec P."/>
        </authorList>
    </citation>
    <scope>NUCLEOTIDE SEQUENCE</scope>
    <source>
        <strain evidence="3">P7374</strain>
    </source>
</reference>
<evidence type="ECO:0000259" key="1">
    <source>
        <dbReference type="Pfam" id="PF09423"/>
    </source>
</evidence>
<feature type="domain" description="Phospholipase D N-terminal" evidence="2">
    <location>
        <begin position="59"/>
        <end position="160"/>
    </location>
</feature>
<organism evidence="3 4">
    <name type="scientific">Corynebacterium pygosceleis</name>
    <dbReference type="NCBI Taxonomy" id="2800406"/>
    <lineage>
        <taxon>Bacteria</taxon>
        <taxon>Bacillati</taxon>
        <taxon>Actinomycetota</taxon>
        <taxon>Actinomycetes</taxon>
        <taxon>Mycobacteriales</taxon>
        <taxon>Corynebacteriaceae</taxon>
        <taxon>Corynebacterium</taxon>
    </lineage>
</organism>
<gene>
    <name evidence="3" type="ORF">OS129_09645</name>
</gene>
<dbReference type="InterPro" id="IPR038607">
    <property type="entry name" value="PhoD-like_sf"/>
</dbReference>
<dbReference type="SUPFAM" id="SSF56300">
    <property type="entry name" value="Metallo-dependent phosphatases"/>
    <property type="match status" value="1"/>
</dbReference>
<dbReference type="Gene3D" id="2.60.40.380">
    <property type="entry name" value="Purple acid phosphatase-like, N-terminal"/>
    <property type="match status" value="1"/>
</dbReference>
<dbReference type="PANTHER" id="PTHR43606">
    <property type="entry name" value="PHOSPHATASE, PUTATIVE (AFU_ORTHOLOGUE AFUA_6G08710)-RELATED"/>
    <property type="match status" value="1"/>
</dbReference>
<dbReference type="AlphaFoldDB" id="A0A9Q4C9P4"/>
<dbReference type="RefSeq" id="WP_248168498.1">
    <property type="nucleotide sequence ID" value="NZ_JALNJA010000004.1"/>
</dbReference>
<dbReference type="PROSITE" id="PS51318">
    <property type="entry name" value="TAT"/>
    <property type="match status" value="1"/>
</dbReference>
<evidence type="ECO:0000313" key="4">
    <source>
        <dbReference type="Proteomes" id="UP001071478"/>
    </source>
</evidence>
<dbReference type="InterPro" id="IPR006311">
    <property type="entry name" value="TAT_signal"/>
</dbReference>
<protein>
    <submittedName>
        <fullName evidence="3">Alkaline phosphatase D family protein</fullName>
    </submittedName>
</protein>
<dbReference type="Pfam" id="PF09423">
    <property type="entry name" value="PhoD"/>
    <property type="match status" value="1"/>
</dbReference>
<proteinExistence type="predicted"/>
<feature type="domain" description="PhoD-like phosphatase metallophosphatase" evidence="1">
    <location>
        <begin position="173"/>
        <end position="553"/>
    </location>
</feature>
<comment type="caution">
    <text evidence="3">The sequence shown here is derived from an EMBL/GenBank/DDBJ whole genome shotgun (WGS) entry which is preliminary data.</text>
</comment>
<evidence type="ECO:0000259" key="2">
    <source>
        <dbReference type="Pfam" id="PF16655"/>
    </source>
</evidence>
<dbReference type="InterPro" id="IPR032093">
    <property type="entry name" value="PhoD_N"/>
</dbReference>
<dbReference type="PANTHER" id="PTHR43606:SF2">
    <property type="entry name" value="ALKALINE PHOSPHATASE FAMILY PROTEIN (AFU_ORTHOLOGUE AFUA_5G03860)"/>
    <property type="match status" value="1"/>
</dbReference>
<dbReference type="Proteomes" id="UP001071478">
    <property type="component" value="Unassembled WGS sequence"/>
</dbReference>
<sequence>MQHATRPQYDPDTARGLDRRAFLRGTAFAGAALAGVRLATTGGTAHADPESPGNPVFLHSVASGDPLPDAVIIWTRVTPVPEATPGSGLGDTTAVRWDVALDPVFSRIVRSGREHTGTAFDHTVKVDVTGLVPATTYFYRFTVLDGPAAGAVSRTGRTRTAPGAYARPHNVRFGVTSCANYEAGHFLGYRDMAARDDIEFVLHLGDYTYEYESGGYTGTYGSVVRPVQPPHRTVSLTDYRIRQGCYHRDPHLADLHAAKPMVCIWDDHEFADNTWREGATGDNAWSGAEFAALKSAATRAYFEWMPVRTQGSADHRHLYRTLRWGSLMELIIPDLRSYRDVQVEQSLSGITDPDFLRAVGRDGRSMLGQTQFDWLTTAVTTSTAQWQMIGNEVMFAPMTIPDTLDPTIHDWLVNQLGIPPNGLAVNTDQWDGYMAERQKLIDAITAAGRTDVVFLTGDIHTSWAADIPRDAFTYRRMRGGDSVAAEFIAPSITGASVFDTVTKNRELEAVTGPAMEPAQRALRDLCPWFKWIDLRYHGYLCVDVTPERTQADWHHTTTVLDPQAVSYWAQSYATAAGRPGVYPVGAPVDAASSAFG</sequence>
<dbReference type="CDD" id="cd07389">
    <property type="entry name" value="MPP_PhoD"/>
    <property type="match status" value="1"/>
</dbReference>
<dbReference type="EMBL" id="JAPMKU010000004">
    <property type="protein sequence ID" value="MCX7469137.1"/>
    <property type="molecule type" value="Genomic_DNA"/>
</dbReference>
<dbReference type="InterPro" id="IPR018946">
    <property type="entry name" value="PhoD-like_MPP"/>
</dbReference>